<dbReference type="CDD" id="cd01994">
    <property type="entry name" value="AANH_PF0828-like"/>
    <property type="match status" value="1"/>
</dbReference>
<dbReference type="AlphaFoldDB" id="A0A0S2SHY5"/>
<dbReference type="Proteomes" id="UP000058114">
    <property type="component" value="Chromosome"/>
</dbReference>
<accession>A0A0S2SHY5</accession>
<protein>
    <recommendedName>
        <fullName evidence="1">Diphthamide synthase domain-containing protein</fullName>
    </recommendedName>
</protein>
<dbReference type="PATRIC" id="fig|652.5.peg.1191"/>
<organism evidence="2 3">
    <name type="scientific">Aeromonas schubertii</name>
    <dbReference type="NCBI Taxonomy" id="652"/>
    <lineage>
        <taxon>Bacteria</taxon>
        <taxon>Pseudomonadati</taxon>
        <taxon>Pseudomonadota</taxon>
        <taxon>Gammaproteobacteria</taxon>
        <taxon>Aeromonadales</taxon>
        <taxon>Aeromonadaceae</taxon>
        <taxon>Aeromonas</taxon>
    </lineage>
</organism>
<dbReference type="GO" id="GO:0017178">
    <property type="term" value="F:diphthine-ammonia ligase activity"/>
    <property type="evidence" value="ECO:0007669"/>
    <property type="project" value="TreeGrafter"/>
</dbReference>
<sequence>MSRAIMLWTGGKDSMLALTEARLQGVAVAALVTFTPPSPHFLAHPLPLIHAQADALSLPLYRMTITAPYATSYERALAELRERLGIDCVITGDIAPVGAPNWIVERCHSLGLSPLLPLWERPRKALLEHLLSLRIECLFSCVNTRNLPANWVGRRLDAQAMLDLERLAARGKLDLCGEQGEYHTMTLNGPGFRLPLRVEPGTIARQGELAYLHAPRLILPAA</sequence>
<dbReference type="PANTHER" id="PTHR12196:SF2">
    <property type="entry name" value="DIPHTHINE--AMMONIA LIGASE"/>
    <property type="match status" value="1"/>
</dbReference>
<name>A0A0S2SHY5_9GAMM</name>
<dbReference type="Gene3D" id="3.90.1490.10">
    <property type="entry name" value="putative n-type atp pyrophosphatase, domain 2"/>
    <property type="match status" value="1"/>
</dbReference>
<reference evidence="3" key="1">
    <citation type="submission" date="2015-10" db="EMBL/GenBank/DDBJ databases">
        <title>Complete Genome Sequence of Aeromonas schubertii strain WL1483.</title>
        <authorList>
            <person name="Liu L."/>
        </authorList>
    </citation>
    <scope>NUCLEOTIDE SEQUENCE [LARGE SCALE GENOMIC DNA]</scope>
    <source>
        <strain evidence="3">WL1483</strain>
    </source>
</reference>
<proteinExistence type="predicted"/>
<feature type="domain" description="Diphthamide synthase" evidence="1">
    <location>
        <begin position="3"/>
        <end position="214"/>
    </location>
</feature>
<dbReference type="InterPro" id="IPR002761">
    <property type="entry name" value="Diphthami_syn_dom"/>
</dbReference>
<dbReference type="EMBL" id="CP013067">
    <property type="protein sequence ID" value="ALP41323.1"/>
    <property type="molecule type" value="Genomic_DNA"/>
</dbReference>
<dbReference type="SUPFAM" id="SSF52402">
    <property type="entry name" value="Adenine nucleotide alpha hydrolases-like"/>
    <property type="match status" value="1"/>
</dbReference>
<dbReference type="RefSeq" id="WP_060584732.1">
    <property type="nucleotide sequence ID" value="NZ_CP013067.1"/>
</dbReference>
<dbReference type="PANTHER" id="PTHR12196">
    <property type="entry name" value="DOMAIN OF UNKNOWN FUNCTION 71 DUF71 -CONTAINING PROTEIN"/>
    <property type="match status" value="1"/>
</dbReference>
<dbReference type="Pfam" id="PF01902">
    <property type="entry name" value="Diphthami_syn_2"/>
    <property type="match status" value="1"/>
</dbReference>
<dbReference type="InterPro" id="IPR030662">
    <property type="entry name" value="DPH6/MJ0570"/>
</dbReference>
<evidence type="ECO:0000313" key="3">
    <source>
        <dbReference type="Proteomes" id="UP000058114"/>
    </source>
</evidence>
<dbReference type="Gene3D" id="3.40.50.620">
    <property type="entry name" value="HUPs"/>
    <property type="match status" value="1"/>
</dbReference>
<reference evidence="2 3" key="2">
    <citation type="journal article" date="2016" name="Genome Announc.">
        <title>Complete Genome Sequence of the Highly Virulent Aeromonas schubertii Strain WL1483, Isolated from Diseased Snakehead Fish (Channa argus) in China.</title>
        <authorList>
            <person name="Liu L."/>
            <person name="Li N."/>
            <person name="Zhang D."/>
            <person name="Fu X."/>
            <person name="Shi C."/>
            <person name="Lin Q."/>
            <person name="Hao G."/>
        </authorList>
    </citation>
    <scope>NUCLEOTIDE SEQUENCE [LARGE SCALE GENOMIC DNA]</scope>
    <source>
        <strain evidence="2 3">WL1483</strain>
    </source>
</reference>
<dbReference type="GO" id="GO:0017183">
    <property type="term" value="P:protein histidyl modification to diphthamide"/>
    <property type="evidence" value="ECO:0007669"/>
    <property type="project" value="TreeGrafter"/>
</dbReference>
<evidence type="ECO:0000313" key="2">
    <source>
        <dbReference type="EMBL" id="ALP41323.1"/>
    </source>
</evidence>
<gene>
    <name evidence="2" type="ORF">WL1483_1904</name>
</gene>
<dbReference type="KEGG" id="asr:WL1483_1904"/>
<evidence type="ECO:0000259" key="1">
    <source>
        <dbReference type="Pfam" id="PF01902"/>
    </source>
</evidence>
<dbReference type="InterPro" id="IPR014729">
    <property type="entry name" value="Rossmann-like_a/b/a_fold"/>
</dbReference>